<dbReference type="AlphaFoldDB" id="A0A6J0V4G1"/>
<comment type="subcellular location">
    <subcellularLocation>
        <location evidence="2">Cytoplasm</location>
    </subcellularLocation>
    <subcellularLocation>
        <location evidence="1">Nucleus</location>
    </subcellularLocation>
    <subcellularLocation>
        <location evidence="3">Secreted</location>
    </subcellularLocation>
</comment>
<organism evidence="17 18">
    <name type="scientific">Pogona vitticeps</name>
    <name type="common">central bearded dragon</name>
    <dbReference type="NCBI Taxonomy" id="103695"/>
    <lineage>
        <taxon>Eukaryota</taxon>
        <taxon>Metazoa</taxon>
        <taxon>Chordata</taxon>
        <taxon>Craniata</taxon>
        <taxon>Vertebrata</taxon>
        <taxon>Euteleostomi</taxon>
        <taxon>Lepidosauria</taxon>
        <taxon>Squamata</taxon>
        <taxon>Bifurcata</taxon>
        <taxon>Unidentata</taxon>
        <taxon>Episquamata</taxon>
        <taxon>Toxicofera</taxon>
        <taxon>Iguania</taxon>
        <taxon>Acrodonta</taxon>
        <taxon>Agamidae</taxon>
        <taxon>Amphibolurinae</taxon>
        <taxon>Pogona</taxon>
    </lineage>
</organism>
<dbReference type="OrthoDB" id="8881129at2759"/>
<keyword evidence="6" id="KW-0964">Secreted</keyword>
<dbReference type="GO" id="GO:0005509">
    <property type="term" value="F:calcium ion binding"/>
    <property type="evidence" value="ECO:0007669"/>
    <property type="project" value="InterPro"/>
</dbReference>
<feature type="domain" description="EF-hand" evidence="16">
    <location>
        <begin position="50"/>
        <end position="85"/>
    </location>
</feature>
<dbReference type="GO" id="GO:0005737">
    <property type="term" value="C:cytoplasm"/>
    <property type="evidence" value="ECO:0007669"/>
    <property type="project" value="UniProtKB-SubCell"/>
</dbReference>
<comment type="function">
    <text evidence="15">Calcium-binding protein that plays a role in various cellular processes including motility, angiogenesis, cell differentiation, apoptosis, and autophagy. Increases cell motility and invasiveness by interacting with non-muscle myosin heavy chain (NMMHC) IIA/MYH9. Mechanistically, promotes filament depolymerization and increases the amount of soluble myosin-IIA, resulting in the formation of stable protrusions facilitating chemotaxis. Also modulates the pro-apoptotic function of TP53 by binding to its C-terminal transactivation domain within the nucleus and reducing its protein levels. Within the extracellular space, stimulates cytokine production including granulocyte colony-stimulating factor and CCL24 from T-lymphocytes. In addition, stimulates T-lymphocyte chemotaxis by acting as a chemoattractant complex with PGLYRP1 that promotes lymphocyte migration via CCR5 and CXCR3 receptors.</text>
</comment>
<accession>A0A6J0V4G1</accession>
<dbReference type="InterPro" id="IPR011992">
    <property type="entry name" value="EF-hand-dom_pair"/>
</dbReference>
<dbReference type="InterPro" id="IPR034325">
    <property type="entry name" value="S-100_dom"/>
</dbReference>
<evidence type="ECO:0000256" key="8">
    <source>
        <dbReference type="ARBA" id="ARBA00022737"/>
    </source>
</evidence>
<evidence type="ECO:0000256" key="3">
    <source>
        <dbReference type="ARBA" id="ARBA00004613"/>
    </source>
</evidence>
<dbReference type="GO" id="GO:0005634">
    <property type="term" value="C:nucleus"/>
    <property type="evidence" value="ECO:0007669"/>
    <property type="project" value="UniProtKB-SubCell"/>
</dbReference>
<evidence type="ECO:0000256" key="1">
    <source>
        <dbReference type="ARBA" id="ARBA00004123"/>
    </source>
</evidence>
<evidence type="ECO:0000256" key="12">
    <source>
        <dbReference type="ARBA" id="ARBA00023809"/>
    </source>
</evidence>
<keyword evidence="11" id="KW-0539">Nucleus</keyword>
<keyword evidence="5" id="KW-0963">Cytoplasm</keyword>
<dbReference type="PROSITE" id="PS00303">
    <property type="entry name" value="S100_CABP"/>
    <property type="match status" value="1"/>
</dbReference>
<evidence type="ECO:0000256" key="9">
    <source>
        <dbReference type="ARBA" id="ARBA00022837"/>
    </source>
</evidence>
<keyword evidence="17" id="KW-1185">Reference proteome</keyword>
<sequence length="101" mass="11770">MDTPLEEALGVMIDTFHKYSCREGDKYKLNKAEMKELILNELPIFVRGKVDEAGLENLMEKLDRNRDEQLDFQEYAVFVALAASLCNEYFLECADESNRKR</sequence>
<dbReference type="GO" id="GO:0046914">
    <property type="term" value="F:transition metal ion binding"/>
    <property type="evidence" value="ECO:0007669"/>
    <property type="project" value="InterPro"/>
</dbReference>
<dbReference type="KEGG" id="pvt:110088464"/>
<comment type="similarity">
    <text evidence="4">Belongs to the S-100 family.</text>
</comment>
<evidence type="ECO:0000256" key="6">
    <source>
        <dbReference type="ARBA" id="ARBA00022525"/>
    </source>
</evidence>
<evidence type="ECO:0000259" key="16">
    <source>
        <dbReference type="PROSITE" id="PS50222"/>
    </source>
</evidence>
<dbReference type="GO" id="GO:0048306">
    <property type="term" value="F:calcium-dependent protein binding"/>
    <property type="evidence" value="ECO:0007669"/>
    <property type="project" value="TreeGrafter"/>
</dbReference>
<dbReference type="SMART" id="SM01394">
    <property type="entry name" value="S_100"/>
    <property type="match status" value="1"/>
</dbReference>
<dbReference type="PROSITE" id="PS50222">
    <property type="entry name" value="EF_HAND_2"/>
    <property type="match status" value="1"/>
</dbReference>
<dbReference type="InterPro" id="IPR002048">
    <property type="entry name" value="EF_hand_dom"/>
</dbReference>
<dbReference type="CDD" id="cd00213">
    <property type="entry name" value="S-100"/>
    <property type="match status" value="1"/>
</dbReference>
<reference evidence="18 19" key="1">
    <citation type="submission" date="2025-04" db="UniProtKB">
        <authorList>
            <consortium name="RefSeq"/>
        </authorList>
    </citation>
    <scope>IDENTIFICATION</scope>
</reference>
<keyword evidence="9" id="KW-0106">Calcium</keyword>
<dbReference type="GeneID" id="110088464"/>
<evidence type="ECO:0000256" key="15">
    <source>
        <dbReference type="ARBA" id="ARBA00056127"/>
    </source>
</evidence>
<name>A0A6J0V4G1_9SAUR</name>
<evidence type="ECO:0000256" key="4">
    <source>
        <dbReference type="ARBA" id="ARBA00007323"/>
    </source>
</evidence>
<evidence type="ECO:0000313" key="18">
    <source>
        <dbReference type="RefSeq" id="XP_020666420.1"/>
    </source>
</evidence>
<dbReference type="GO" id="GO:0005576">
    <property type="term" value="C:extracellular region"/>
    <property type="evidence" value="ECO:0007669"/>
    <property type="project" value="UniProtKB-SubCell"/>
</dbReference>
<evidence type="ECO:0000313" key="19">
    <source>
        <dbReference type="RefSeq" id="XP_020666421.1"/>
    </source>
</evidence>
<keyword evidence="7" id="KW-0479">Metal-binding</keyword>
<evidence type="ECO:0000256" key="10">
    <source>
        <dbReference type="ARBA" id="ARBA00022990"/>
    </source>
</evidence>
<dbReference type="PANTHER" id="PTHR11639">
    <property type="entry name" value="S100 CALCIUM-BINDING PROTEIN"/>
    <property type="match status" value="1"/>
</dbReference>
<evidence type="ECO:0000256" key="11">
    <source>
        <dbReference type="ARBA" id="ARBA00023242"/>
    </source>
</evidence>
<gene>
    <name evidence="18 19" type="primary">LOC110088464</name>
</gene>
<evidence type="ECO:0000313" key="17">
    <source>
        <dbReference type="Proteomes" id="UP001652642"/>
    </source>
</evidence>
<evidence type="ECO:0000256" key="5">
    <source>
        <dbReference type="ARBA" id="ARBA00022490"/>
    </source>
</evidence>
<dbReference type="PANTHER" id="PTHR11639:SF51">
    <property type="entry name" value="PROTEIN S100-A4"/>
    <property type="match status" value="1"/>
</dbReference>
<dbReference type="Gene3D" id="1.10.238.10">
    <property type="entry name" value="EF-hand"/>
    <property type="match status" value="1"/>
</dbReference>
<dbReference type="RefSeq" id="XP_020666420.1">
    <property type="nucleotide sequence ID" value="XM_020810761.1"/>
</dbReference>
<dbReference type="InterPro" id="IPR001751">
    <property type="entry name" value="S100/CaBP7/8-like_CS"/>
</dbReference>
<protein>
    <recommendedName>
        <fullName evidence="12">Protein S100-A4</fullName>
    </recommendedName>
    <alternativeName>
        <fullName evidence="13">Metastasin</fullName>
    </alternativeName>
    <alternativeName>
        <fullName evidence="14">S100 calcium-binding protein A4</fullName>
    </alternativeName>
</protein>
<dbReference type="FunFam" id="1.10.238.10:FF:000044">
    <property type="entry name" value="Protein S100"/>
    <property type="match status" value="1"/>
</dbReference>
<dbReference type="InterPro" id="IPR013787">
    <property type="entry name" value="S100_Ca-bd_sub"/>
</dbReference>
<proteinExistence type="inferred from homology"/>
<dbReference type="RefSeq" id="XP_020666421.1">
    <property type="nucleotide sequence ID" value="XM_020810762.1"/>
</dbReference>
<keyword evidence="10" id="KW-0007">Acetylation</keyword>
<evidence type="ECO:0000256" key="2">
    <source>
        <dbReference type="ARBA" id="ARBA00004496"/>
    </source>
</evidence>
<dbReference type="Proteomes" id="UP001652642">
    <property type="component" value="Chromosome 15"/>
</dbReference>
<evidence type="ECO:0000256" key="13">
    <source>
        <dbReference type="ARBA" id="ARBA00031687"/>
    </source>
</evidence>
<dbReference type="Pfam" id="PF01023">
    <property type="entry name" value="S_100"/>
    <property type="match status" value="1"/>
</dbReference>
<evidence type="ECO:0000256" key="14">
    <source>
        <dbReference type="ARBA" id="ARBA00032790"/>
    </source>
</evidence>
<dbReference type="SUPFAM" id="SSF47473">
    <property type="entry name" value="EF-hand"/>
    <property type="match status" value="1"/>
</dbReference>
<evidence type="ECO:0000256" key="7">
    <source>
        <dbReference type="ARBA" id="ARBA00022723"/>
    </source>
</evidence>
<keyword evidence="8" id="KW-0677">Repeat</keyword>